<dbReference type="PRINTS" id="PR00455">
    <property type="entry name" value="HTHTETR"/>
</dbReference>
<dbReference type="InterPro" id="IPR050109">
    <property type="entry name" value="HTH-type_TetR-like_transc_reg"/>
</dbReference>
<evidence type="ECO:0000313" key="6">
    <source>
        <dbReference type="Proteomes" id="UP000466039"/>
    </source>
</evidence>
<dbReference type="AlphaFoldDB" id="A0AAD1J151"/>
<dbReference type="InterPro" id="IPR001647">
    <property type="entry name" value="HTH_TetR"/>
</dbReference>
<feature type="region of interest" description="Disordered" evidence="3">
    <location>
        <begin position="1"/>
        <end position="20"/>
    </location>
</feature>
<evidence type="ECO:0000313" key="5">
    <source>
        <dbReference type="EMBL" id="BBZ63720.1"/>
    </source>
</evidence>
<dbReference type="Proteomes" id="UP000466039">
    <property type="component" value="Chromosome"/>
</dbReference>
<dbReference type="Pfam" id="PF00440">
    <property type="entry name" value="TetR_N"/>
    <property type="match status" value="1"/>
</dbReference>
<dbReference type="Pfam" id="PF17918">
    <property type="entry name" value="TetR_C_15"/>
    <property type="match status" value="1"/>
</dbReference>
<keyword evidence="6" id="KW-1185">Reference proteome</keyword>
<sequence>MVRAMSDAPRRRPRQSRSRETVDVVLEAAAQMFAREGLKTTTNRIAGRAGVSIGSVYQYFPNKQALLYALAERHVRQAREHLGEVFAELRARQLPFDETMRVILDEVVALHRDRPGLHRLMHRLAPRHPAELASVQDFEDRIIDEVAYHLRRCGRGGDDPVATAQMLVHTVDAHLHRVMTRRTPDSAQLVALVDRLLAD</sequence>
<evidence type="ECO:0000259" key="4">
    <source>
        <dbReference type="PROSITE" id="PS50977"/>
    </source>
</evidence>
<feature type="DNA-binding region" description="H-T-H motif" evidence="2">
    <location>
        <begin position="41"/>
        <end position="60"/>
    </location>
</feature>
<evidence type="ECO:0000256" key="1">
    <source>
        <dbReference type="ARBA" id="ARBA00023125"/>
    </source>
</evidence>
<dbReference type="InterPro" id="IPR009057">
    <property type="entry name" value="Homeodomain-like_sf"/>
</dbReference>
<dbReference type="InterPro" id="IPR023772">
    <property type="entry name" value="DNA-bd_HTH_TetR-type_CS"/>
</dbReference>
<proteinExistence type="predicted"/>
<keyword evidence="1 2" id="KW-0238">DNA-binding</keyword>
<dbReference type="GO" id="GO:0003700">
    <property type="term" value="F:DNA-binding transcription factor activity"/>
    <property type="evidence" value="ECO:0007669"/>
    <property type="project" value="TreeGrafter"/>
</dbReference>
<dbReference type="PROSITE" id="PS50977">
    <property type="entry name" value="HTH_TETR_2"/>
    <property type="match status" value="1"/>
</dbReference>
<dbReference type="InterPro" id="IPR041669">
    <property type="entry name" value="TetR_C_15"/>
</dbReference>
<reference evidence="5 6" key="1">
    <citation type="journal article" date="2019" name="Emerg. Microbes Infect.">
        <title>Comprehensive subspecies identification of 175 nontuberculous mycobacteria species based on 7547 genomic profiles.</title>
        <authorList>
            <person name="Matsumoto Y."/>
            <person name="Kinjo T."/>
            <person name="Motooka D."/>
            <person name="Nabeya D."/>
            <person name="Jung N."/>
            <person name="Uechi K."/>
            <person name="Horii T."/>
            <person name="Iida T."/>
            <person name="Fujita J."/>
            <person name="Nakamura S."/>
        </authorList>
    </citation>
    <scope>NUCLEOTIDE SEQUENCE [LARGE SCALE GENOMIC DNA]</scope>
    <source>
        <strain evidence="5 6">JCM 15658</strain>
    </source>
</reference>
<gene>
    <name evidence="5" type="ORF">MMON_50210</name>
</gene>
<feature type="domain" description="HTH tetR-type" evidence="4">
    <location>
        <begin position="19"/>
        <end position="78"/>
    </location>
</feature>
<accession>A0AAD1J151</accession>
<organism evidence="5 6">
    <name type="scientific">Mycolicibacterium monacense</name>
    <name type="common">Mycobacterium monacense</name>
    <dbReference type="NCBI Taxonomy" id="85693"/>
    <lineage>
        <taxon>Bacteria</taxon>
        <taxon>Bacillati</taxon>
        <taxon>Actinomycetota</taxon>
        <taxon>Actinomycetes</taxon>
        <taxon>Mycobacteriales</taxon>
        <taxon>Mycobacteriaceae</taxon>
        <taxon>Mycolicibacterium</taxon>
    </lineage>
</organism>
<dbReference type="PANTHER" id="PTHR30055:SF223">
    <property type="entry name" value="HTH-TYPE TRANSCRIPTIONAL REGULATOR UIDR"/>
    <property type="match status" value="1"/>
</dbReference>
<dbReference type="SUPFAM" id="SSF46689">
    <property type="entry name" value="Homeodomain-like"/>
    <property type="match status" value="1"/>
</dbReference>
<dbReference type="Gene3D" id="1.10.357.10">
    <property type="entry name" value="Tetracycline Repressor, domain 2"/>
    <property type="match status" value="1"/>
</dbReference>
<dbReference type="PANTHER" id="PTHR30055">
    <property type="entry name" value="HTH-TYPE TRANSCRIPTIONAL REGULATOR RUTR"/>
    <property type="match status" value="1"/>
</dbReference>
<evidence type="ECO:0000256" key="3">
    <source>
        <dbReference type="SAM" id="MobiDB-lite"/>
    </source>
</evidence>
<dbReference type="PROSITE" id="PS01081">
    <property type="entry name" value="HTH_TETR_1"/>
    <property type="match status" value="1"/>
</dbReference>
<dbReference type="GO" id="GO:0000976">
    <property type="term" value="F:transcription cis-regulatory region binding"/>
    <property type="evidence" value="ECO:0007669"/>
    <property type="project" value="TreeGrafter"/>
</dbReference>
<evidence type="ECO:0000256" key="2">
    <source>
        <dbReference type="PROSITE-ProRule" id="PRU00335"/>
    </source>
</evidence>
<name>A0AAD1J151_MYCMB</name>
<protein>
    <submittedName>
        <fullName evidence="5">TetR family transcriptional regulator</fullName>
    </submittedName>
</protein>
<dbReference type="EMBL" id="AP022617">
    <property type="protein sequence ID" value="BBZ63720.1"/>
    <property type="molecule type" value="Genomic_DNA"/>
</dbReference>